<accession>A0ABS6WLP8</accession>
<feature type="region of interest" description="Disordered" evidence="1">
    <location>
        <begin position="85"/>
        <end position="214"/>
    </location>
</feature>
<reference evidence="2" key="1">
    <citation type="submission" date="2021-07" db="EMBL/GenBank/DDBJ databases">
        <title>Pseudohoeflea marina sp. nov. a polyhydroxyalcanoate-producing bacterium.</title>
        <authorList>
            <person name="Zheng W."/>
            <person name="Yu S."/>
            <person name="Huang Y."/>
        </authorList>
    </citation>
    <scope>NUCLEOTIDE SEQUENCE</scope>
    <source>
        <strain evidence="2">DP4N28-3</strain>
    </source>
</reference>
<protein>
    <submittedName>
        <fullName evidence="2">DUF3618 domain-containing protein</fullName>
    </submittedName>
</protein>
<keyword evidence="3" id="KW-1185">Reference proteome</keyword>
<evidence type="ECO:0000313" key="3">
    <source>
        <dbReference type="Proteomes" id="UP001430804"/>
    </source>
</evidence>
<dbReference type="RefSeq" id="WP_219158481.1">
    <property type="nucleotide sequence ID" value="NZ_JAHWQX010000001.1"/>
</dbReference>
<feature type="compositionally biased region" description="Low complexity" evidence="1">
    <location>
        <begin position="168"/>
        <end position="184"/>
    </location>
</feature>
<feature type="compositionally biased region" description="Basic and acidic residues" evidence="1">
    <location>
        <begin position="96"/>
        <end position="117"/>
    </location>
</feature>
<proteinExistence type="predicted"/>
<feature type="compositionally biased region" description="Polar residues" evidence="1">
    <location>
        <begin position="121"/>
        <end position="134"/>
    </location>
</feature>
<dbReference type="Pfam" id="PF12277">
    <property type="entry name" value="DUF3618"/>
    <property type="match status" value="1"/>
</dbReference>
<feature type="compositionally biased region" description="Basic and acidic residues" evidence="1">
    <location>
        <begin position="361"/>
        <end position="381"/>
    </location>
</feature>
<feature type="region of interest" description="Disordered" evidence="1">
    <location>
        <begin position="341"/>
        <end position="387"/>
    </location>
</feature>
<gene>
    <name evidence="2" type="ORF">KY465_03505</name>
</gene>
<feature type="compositionally biased region" description="Low complexity" evidence="1">
    <location>
        <begin position="194"/>
        <end position="207"/>
    </location>
</feature>
<feature type="region of interest" description="Disordered" evidence="1">
    <location>
        <begin position="1"/>
        <end position="24"/>
    </location>
</feature>
<comment type="caution">
    <text evidence="2">The sequence shown here is derived from an EMBL/GenBank/DDBJ whole genome shotgun (WGS) entry which is preliminary data.</text>
</comment>
<feature type="compositionally biased region" description="Low complexity" evidence="1">
    <location>
        <begin position="346"/>
        <end position="357"/>
    </location>
</feature>
<evidence type="ECO:0000313" key="2">
    <source>
        <dbReference type="EMBL" id="MBW3096342.1"/>
    </source>
</evidence>
<feature type="compositionally biased region" description="Basic and acidic residues" evidence="1">
    <location>
        <begin position="138"/>
        <end position="150"/>
    </location>
</feature>
<dbReference type="EMBL" id="JAHWQX010000001">
    <property type="protein sequence ID" value="MBW3096342.1"/>
    <property type="molecule type" value="Genomic_DNA"/>
</dbReference>
<organism evidence="2 3">
    <name type="scientific">Pseudohoeflea coraliihabitans</name>
    <dbReference type="NCBI Taxonomy" id="2860393"/>
    <lineage>
        <taxon>Bacteria</taxon>
        <taxon>Pseudomonadati</taxon>
        <taxon>Pseudomonadota</taxon>
        <taxon>Alphaproteobacteria</taxon>
        <taxon>Hyphomicrobiales</taxon>
        <taxon>Rhizobiaceae</taxon>
        <taxon>Pseudohoeflea</taxon>
    </lineage>
</organism>
<dbReference type="InterPro" id="IPR022062">
    <property type="entry name" value="DUF3618"/>
</dbReference>
<dbReference type="Proteomes" id="UP001430804">
    <property type="component" value="Unassembled WGS sequence"/>
</dbReference>
<feature type="compositionally biased region" description="Basic and acidic residues" evidence="1">
    <location>
        <begin position="10"/>
        <end position="22"/>
    </location>
</feature>
<sequence length="387" mass="40783">MTNNSTRTSSEIEREIERERSELTGTLDDLQSRLSVEGVARQVSQHFRDNGGDLARSVSDAVKANPVALALTGVGLAWLMMGQKNGQQAHSAPPRDNLDSRHDTAHHGPDGIGDARVRATTPYSASPRPTSQPSWARPAHDDGHSGDDGKGLGSRLQSGAGQVSDKVSGAASSVGDSASRAGAAISGHTRKAGEAVSSAARSARGSAQDAYRSGSRRAAAVRDRIYEGTEALSKEARARVIAARERALDARDAAYDYTSRGRDKAVDLYEENPLIAGALAVAVGAAIAAALPRTRVEDRYAGEYRDSLFDEAERIYAEEKEKLARVSRAATDEARDIAREVKADADASAPADTASDALVNKAKESGKRVADAAKAEADKQNLGKPTA</sequence>
<name>A0ABS6WLP8_9HYPH</name>
<evidence type="ECO:0000256" key="1">
    <source>
        <dbReference type="SAM" id="MobiDB-lite"/>
    </source>
</evidence>